<name>A0A8H2Y3F4_9AGAM</name>
<evidence type="ECO:0000259" key="2">
    <source>
        <dbReference type="PROSITE" id="PS51752"/>
    </source>
</evidence>
<dbReference type="PANTHER" id="PTHR46506">
    <property type="entry name" value="OS05G0143600 PROTEIN"/>
    <property type="match status" value="1"/>
</dbReference>
<dbReference type="InterPro" id="IPR054586">
    <property type="entry name" value="MACPF_1_fungal"/>
</dbReference>
<proteinExistence type="predicted"/>
<dbReference type="Pfam" id="PF01419">
    <property type="entry name" value="Jacalin"/>
    <property type="match status" value="2"/>
</dbReference>
<protein>
    <recommendedName>
        <fullName evidence="2">Jacalin-type lectin domain-containing protein</fullName>
    </recommendedName>
</protein>
<dbReference type="Proteomes" id="UP000663831">
    <property type="component" value="Unassembled WGS sequence"/>
</dbReference>
<dbReference type="SUPFAM" id="SSF51101">
    <property type="entry name" value="Mannose-binding lectins"/>
    <property type="match status" value="2"/>
</dbReference>
<evidence type="ECO:0000313" key="4">
    <source>
        <dbReference type="Proteomes" id="UP000663831"/>
    </source>
</evidence>
<dbReference type="Gene3D" id="2.100.10.30">
    <property type="entry name" value="Jacalin-like lectin domain"/>
    <property type="match status" value="2"/>
</dbReference>
<comment type="caution">
    <text evidence="3">The sequence shown here is derived from an EMBL/GenBank/DDBJ whole genome shotgun (WGS) entry which is preliminary data.</text>
</comment>
<sequence>MNPHHNEPNGNNAQFASEPGNNQHENLNDEILRKAGWLRGFRVDGVDGPRISAHKVASCVDGATPVIDDSDTSDLSTNIFISKSQRELNYSHRGWSLGAIRTISPWTSSRIAANNQPNQAGTWYTRIIKSKRVRVEVLLEDLTAAPEFEAAIQEALELPTVFEKFQAVYHALNRWGDVIPLEIELGSSIALSSAQLDRVQSSEINERSFDNISQFSNIKNSTVTITGADLTLTYDQWATINDLASNTWWQRITINKVVPTTNLLSGDLQTRLSGLYAQRLCCLPSDGVGPVNQNYRTYDDDQHASKTISSIKIRCSYYIELLSITYSDGLTSTKHGGGGHVGAEYEFTLATGEHIIEMLIWIFGEWLRGLQFVTNMGRCSDQYGIHDGTPTVSRCKGGILVGFLSHTKLHPEYQEMYHNVQGIWRRDLVPRVPKEEDVYSDYFGDRSQSGRAFNDRILVGNSASIHISSVEVWSGEWIDGIRFNYTDTVDGCEHKSSSVRRGGPGGPYHRFALEDGEHIVTISGRHEASCVTQLCFVTNRGRTSEVFGSGKGQPFSALAPGDKHGNYFRLQYICGKSNEAALTGVMFIWTPC</sequence>
<dbReference type="Pfam" id="PF22693">
    <property type="entry name" value="MACPF_1"/>
    <property type="match status" value="1"/>
</dbReference>
<dbReference type="AlphaFoldDB" id="A0A8H2Y3F4"/>
<reference evidence="3" key="1">
    <citation type="submission" date="2021-01" db="EMBL/GenBank/DDBJ databases">
        <authorList>
            <person name="Kaushik A."/>
        </authorList>
    </citation>
    <scope>NUCLEOTIDE SEQUENCE</scope>
    <source>
        <strain evidence="3">AG3-1AP</strain>
    </source>
</reference>
<feature type="domain" description="Jacalin-type lectin" evidence="2">
    <location>
        <begin position="437"/>
        <end position="591"/>
    </location>
</feature>
<evidence type="ECO:0000313" key="3">
    <source>
        <dbReference type="EMBL" id="CAE6439774.1"/>
    </source>
</evidence>
<feature type="compositionally biased region" description="Polar residues" evidence="1">
    <location>
        <begin position="8"/>
        <end position="25"/>
    </location>
</feature>
<dbReference type="InterPro" id="IPR001229">
    <property type="entry name" value="Jacalin-like_lectin_dom"/>
</dbReference>
<dbReference type="InterPro" id="IPR036404">
    <property type="entry name" value="Jacalin-like_lectin_dom_sf"/>
</dbReference>
<dbReference type="EMBL" id="CAJMWV010001536">
    <property type="protein sequence ID" value="CAE6439774.1"/>
    <property type="molecule type" value="Genomic_DNA"/>
</dbReference>
<evidence type="ECO:0000256" key="1">
    <source>
        <dbReference type="SAM" id="MobiDB-lite"/>
    </source>
</evidence>
<dbReference type="SMART" id="SM00915">
    <property type="entry name" value="Jacalin"/>
    <property type="match status" value="2"/>
</dbReference>
<dbReference type="PROSITE" id="PS51752">
    <property type="entry name" value="JACALIN_LECTIN"/>
    <property type="match status" value="2"/>
</dbReference>
<feature type="domain" description="Jacalin-type lectin" evidence="2">
    <location>
        <begin position="285"/>
        <end position="420"/>
    </location>
</feature>
<gene>
    <name evidence="3" type="ORF">RDB_LOCUS52544</name>
</gene>
<dbReference type="OrthoDB" id="3156891at2759"/>
<accession>A0A8H2Y3F4</accession>
<feature type="region of interest" description="Disordered" evidence="1">
    <location>
        <begin position="1"/>
        <end position="25"/>
    </location>
</feature>
<organism evidence="3 4">
    <name type="scientific">Rhizoctonia solani</name>
    <dbReference type="NCBI Taxonomy" id="456999"/>
    <lineage>
        <taxon>Eukaryota</taxon>
        <taxon>Fungi</taxon>
        <taxon>Dikarya</taxon>
        <taxon>Basidiomycota</taxon>
        <taxon>Agaricomycotina</taxon>
        <taxon>Agaricomycetes</taxon>
        <taxon>Cantharellales</taxon>
        <taxon>Ceratobasidiaceae</taxon>
        <taxon>Rhizoctonia</taxon>
    </lineage>
</organism>